<feature type="domain" description="RlpA-like protein double-psi beta-barrel" evidence="3">
    <location>
        <begin position="79"/>
        <end position="126"/>
    </location>
</feature>
<reference evidence="4" key="1">
    <citation type="submission" date="2023-06" db="EMBL/GenBank/DDBJ databases">
        <title>Genome-scale phylogeny and comparative genomics of the fungal order Sordariales.</title>
        <authorList>
            <consortium name="Lawrence Berkeley National Laboratory"/>
            <person name="Hensen N."/>
            <person name="Bonometti L."/>
            <person name="Westerberg I."/>
            <person name="Brannstrom I.O."/>
            <person name="Guillou S."/>
            <person name="Cros-Aarteil S."/>
            <person name="Calhoun S."/>
            <person name="Haridas S."/>
            <person name="Kuo A."/>
            <person name="Mondo S."/>
            <person name="Pangilinan J."/>
            <person name="Riley R."/>
            <person name="LaButti K."/>
            <person name="Andreopoulos B."/>
            <person name="Lipzen A."/>
            <person name="Chen C."/>
            <person name="Yanf M."/>
            <person name="Daum C."/>
            <person name="Ng V."/>
            <person name="Clum A."/>
            <person name="Steindorff A."/>
            <person name="Ohm R."/>
            <person name="Martin F."/>
            <person name="Silar P."/>
            <person name="Natvig D."/>
            <person name="Lalanne C."/>
            <person name="Gautier V."/>
            <person name="Ament-velasquez S.L."/>
            <person name="Kruys A."/>
            <person name="Hutchinson M.I."/>
            <person name="Powell A.J."/>
            <person name="Barry K."/>
            <person name="Miller A.N."/>
            <person name="Grigoriev I.V."/>
            <person name="Debuchy R."/>
            <person name="Gladieux P."/>
            <person name="Thoren M.H."/>
            <person name="Johannesson H."/>
        </authorList>
    </citation>
    <scope>NUCLEOTIDE SEQUENCE</scope>
    <source>
        <strain evidence="4">SMH3391-2</strain>
    </source>
</reference>
<comment type="caution">
    <text evidence="4">The sequence shown here is derived from an EMBL/GenBank/DDBJ whole genome shotgun (WGS) entry which is preliminary data.</text>
</comment>
<evidence type="ECO:0000256" key="1">
    <source>
        <dbReference type="ARBA" id="ARBA00022729"/>
    </source>
</evidence>
<proteinExistence type="predicted"/>
<dbReference type="CDD" id="cd22191">
    <property type="entry name" value="DPBB_RlpA_EXP_N-like"/>
    <property type="match status" value="1"/>
</dbReference>
<dbReference type="Gene3D" id="2.40.40.10">
    <property type="entry name" value="RlpA-like domain"/>
    <property type="match status" value="1"/>
</dbReference>
<evidence type="ECO:0000313" key="4">
    <source>
        <dbReference type="EMBL" id="KAK0625461.1"/>
    </source>
</evidence>
<feature type="chain" id="PRO_5041323331" evidence="2">
    <location>
        <begin position="22"/>
        <end position="133"/>
    </location>
</feature>
<dbReference type="PANTHER" id="PTHR31836:SF28">
    <property type="entry name" value="SRCR DOMAIN-CONTAINING PROTEIN-RELATED"/>
    <property type="match status" value="1"/>
</dbReference>
<dbReference type="AlphaFoldDB" id="A0AA40C4V2"/>
<evidence type="ECO:0000313" key="5">
    <source>
        <dbReference type="Proteomes" id="UP001174934"/>
    </source>
</evidence>
<protein>
    <submittedName>
        <fullName evidence="4">RlpA-like double-psi beta-barrel-protein domain-containing protein-containing protein</fullName>
    </submittedName>
</protein>
<dbReference type="InterPro" id="IPR051477">
    <property type="entry name" value="Expansin_CellWall"/>
</dbReference>
<name>A0AA40C4V2_9PEZI</name>
<evidence type="ECO:0000256" key="2">
    <source>
        <dbReference type="SAM" id="SignalP"/>
    </source>
</evidence>
<gene>
    <name evidence="4" type="ORF">B0T17DRAFT_578382</name>
</gene>
<dbReference type="PANTHER" id="PTHR31836">
    <property type="match status" value="1"/>
</dbReference>
<organism evidence="4 5">
    <name type="scientific">Bombardia bombarda</name>
    <dbReference type="NCBI Taxonomy" id="252184"/>
    <lineage>
        <taxon>Eukaryota</taxon>
        <taxon>Fungi</taxon>
        <taxon>Dikarya</taxon>
        <taxon>Ascomycota</taxon>
        <taxon>Pezizomycotina</taxon>
        <taxon>Sordariomycetes</taxon>
        <taxon>Sordariomycetidae</taxon>
        <taxon>Sordariales</taxon>
        <taxon>Lasiosphaeriaceae</taxon>
        <taxon>Bombardia</taxon>
    </lineage>
</organism>
<keyword evidence="1 2" id="KW-0732">Signal</keyword>
<dbReference type="EMBL" id="JAULSR010000003">
    <property type="protein sequence ID" value="KAK0625461.1"/>
    <property type="molecule type" value="Genomic_DNA"/>
</dbReference>
<dbReference type="Pfam" id="PF03330">
    <property type="entry name" value="DPBB_1"/>
    <property type="match status" value="1"/>
</dbReference>
<dbReference type="InterPro" id="IPR036908">
    <property type="entry name" value="RlpA-like_sf"/>
</dbReference>
<sequence length="133" mass="13983">MQFSKNIAVTSILSPLQLVAAAPEVTTRDLATTGDLTHYDVGLGACGWTNSDSELVVALGAPRFDPQTPNGNPNNNPLCGRMIKVNYGGKSVTAKVVDRCQACLFDDLDLSPAAFQALADLGLGRISGTWGFV</sequence>
<accession>A0AA40C4V2</accession>
<dbReference type="Proteomes" id="UP001174934">
    <property type="component" value="Unassembled WGS sequence"/>
</dbReference>
<dbReference type="InterPro" id="IPR009009">
    <property type="entry name" value="RlpA-like_DPBB"/>
</dbReference>
<feature type="signal peptide" evidence="2">
    <location>
        <begin position="1"/>
        <end position="21"/>
    </location>
</feature>
<evidence type="ECO:0000259" key="3">
    <source>
        <dbReference type="Pfam" id="PF03330"/>
    </source>
</evidence>
<keyword evidence="5" id="KW-1185">Reference proteome</keyword>
<dbReference type="SUPFAM" id="SSF50685">
    <property type="entry name" value="Barwin-like endoglucanases"/>
    <property type="match status" value="1"/>
</dbReference>